<name>A0ABV0NRI5_9TELE</name>
<gene>
    <name evidence="1" type="ORF">GOODEAATRI_003518</name>
</gene>
<comment type="caution">
    <text evidence="1">The sequence shown here is derived from an EMBL/GenBank/DDBJ whole genome shotgun (WGS) entry which is preliminary data.</text>
</comment>
<keyword evidence="2" id="KW-1185">Reference proteome</keyword>
<protein>
    <submittedName>
        <fullName evidence="1">Uncharacterized protein</fullName>
    </submittedName>
</protein>
<accession>A0ABV0NRI5</accession>
<dbReference type="Proteomes" id="UP001476798">
    <property type="component" value="Unassembled WGS sequence"/>
</dbReference>
<feature type="non-terminal residue" evidence="1">
    <location>
        <position position="1"/>
    </location>
</feature>
<sequence>WHTNSWSICRTAPVAMMYSYSARTGPSKFANLCSLDPIGGGQYAPSSMASASAPSKMSTAPADLCRCCHCCGPQSPWTDLHCRTAPYPRDNASIVTTSCRAGNAPSGTLCMYRKYVVSLQQKRRALHLGVTCTLLGRGSCSHPIQEPVSARPDVT</sequence>
<reference evidence="1 2" key="1">
    <citation type="submission" date="2021-06" db="EMBL/GenBank/DDBJ databases">
        <authorList>
            <person name="Palmer J.M."/>
        </authorList>
    </citation>
    <scope>NUCLEOTIDE SEQUENCE [LARGE SCALE GENOMIC DNA]</scope>
    <source>
        <strain evidence="1 2">GA_2019</strain>
        <tissue evidence="1">Muscle</tissue>
    </source>
</reference>
<evidence type="ECO:0000313" key="2">
    <source>
        <dbReference type="Proteomes" id="UP001476798"/>
    </source>
</evidence>
<evidence type="ECO:0000313" key="1">
    <source>
        <dbReference type="EMBL" id="MEQ2174023.1"/>
    </source>
</evidence>
<proteinExistence type="predicted"/>
<dbReference type="EMBL" id="JAHRIO010050112">
    <property type="protein sequence ID" value="MEQ2174023.1"/>
    <property type="molecule type" value="Genomic_DNA"/>
</dbReference>
<organism evidence="1 2">
    <name type="scientific">Goodea atripinnis</name>
    <dbReference type="NCBI Taxonomy" id="208336"/>
    <lineage>
        <taxon>Eukaryota</taxon>
        <taxon>Metazoa</taxon>
        <taxon>Chordata</taxon>
        <taxon>Craniata</taxon>
        <taxon>Vertebrata</taxon>
        <taxon>Euteleostomi</taxon>
        <taxon>Actinopterygii</taxon>
        <taxon>Neopterygii</taxon>
        <taxon>Teleostei</taxon>
        <taxon>Neoteleostei</taxon>
        <taxon>Acanthomorphata</taxon>
        <taxon>Ovalentaria</taxon>
        <taxon>Atherinomorphae</taxon>
        <taxon>Cyprinodontiformes</taxon>
        <taxon>Goodeidae</taxon>
        <taxon>Goodea</taxon>
    </lineage>
</organism>